<gene>
    <name evidence="1" type="ORF">SCOCK_240083</name>
</gene>
<proteinExistence type="predicted"/>
<organism evidence="1 2">
    <name type="scientific">Actinacidiphila cocklensis</name>
    <dbReference type="NCBI Taxonomy" id="887465"/>
    <lineage>
        <taxon>Bacteria</taxon>
        <taxon>Bacillati</taxon>
        <taxon>Actinomycetota</taxon>
        <taxon>Actinomycetes</taxon>
        <taxon>Kitasatosporales</taxon>
        <taxon>Streptomycetaceae</taxon>
        <taxon>Actinacidiphila</taxon>
    </lineage>
</organism>
<name>A0A9W4E6S0_9ACTN</name>
<comment type="caution">
    <text evidence="1">The sequence shown here is derived from an EMBL/GenBank/DDBJ whole genome shotgun (WGS) entry which is preliminary data.</text>
</comment>
<keyword evidence="2" id="KW-1185">Reference proteome</keyword>
<dbReference type="Proteomes" id="UP001152519">
    <property type="component" value="Unassembled WGS sequence"/>
</dbReference>
<sequence length="64" mass="6949">MPLNRKLPRDVCVRQGVRLSGPAHGTPGPLGERVRSTTQINIDAMSRPSSTRIRHGLRTGPVPP</sequence>
<dbReference type="AlphaFoldDB" id="A0A9W4E6S0"/>
<evidence type="ECO:0000313" key="2">
    <source>
        <dbReference type="Proteomes" id="UP001152519"/>
    </source>
</evidence>
<reference evidence="1" key="1">
    <citation type="submission" date="2021-05" db="EMBL/GenBank/DDBJ databases">
        <authorList>
            <person name="Arsene-Ploetze F."/>
        </authorList>
    </citation>
    <scope>NUCLEOTIDE SEQUENCE</scope>
    <source>
        <strain evidence="1">DSM 42138</strain>
    </source>
</reference>
<dbReference type="EMBL" id="CAJSLV010000053">
    <property type="protein sequence ID" value="CAG6394131.1"/>
    <property type="molecule type" value="Genomic_DNA"/>
</dbReference>
<accession>A0A9W4E6S0</accession>
<evidence type="ECO:0000313" key="1">
    <source>
        <dbReference type="EMBL" id="CAG6394131.1"/>
    </source>
</evidence>
<protein>
    <submittedName>
        <fullName evidence="1">Uncharacterized protein</fullName>
    </submittedName>
</protein>